<sequence length="500" mass="54615">MTGHEDSQNGNKNLSRGNTPCRIAWTMLVHSDRLTRPVTDYHGDTSSSRVGRNFRSYRCNTPSATTFSLVDPTDVSPLSETEGHAVTFAVDYGYNQGASSDTATGDGSSGLSDNGKENDSPFSSVFISWPNAAFVSSPDIESECALTDCDSTSDQRQTALAYCTWPMSDEDCSCSHVIIGGAADTVVKLHPAASCLTPVSFLAFSDRFHGFTAIEPSSGSVYMRGDMTDMPGYWDSTIDSQPDSGTSSVHKRDLNFHHPRGTDKCWFGSLTPWPAKLNTLTGATLTQFSIKKRLAEAFFFSLLRTNPQLVLPQLLEQSRYECASRPSFLRLRQYHFQALAVSTQFEYYLEATVVLPAAQQAYMYFKAAEGKYQELVMAVHLEPSVQLGVGGSPIDAQVFVEADMFAGLSIAGGVSNTVVNLVDFFGAATHPRWVAPNAFSETDATQEETVAINAVYEQMTLDGSKERLAAESALRVLQRRYDELRAKRSSKKTPGVSPPS</sequence>
<dbReference type="AlphaFoldDB" id="A0AAD7NKB8"/>
<comment type="caution">
    <text evidence="1">The sequence shown here is derived from an EMBL/GenBank/DDBJ whole genome shotgun (WGS) entry which is preliminary data.</text>
</comment>
<dbReference type="EMBL" id="JARJLG010000038">
    <property type="protein sequence ID" value="KAJ7764092.1"/>
    <property type="molecule type" value="Genomic_DNA"/>
</dbReference>
<organism evidence="1 2">
    <name type="scientific">Mycena maculata</name>
    <dbReference type="NCBI Taxonomy" id="230809"/>
    <lineage>
        <taxon>Eukaryota</taxon>
        <taxon>Fungi</taxon>
        <taxon>Dikarya</taxon>
        <taxon>Basidiomycota</taxon>
        <taxon>Agaricomycotina</taxon>
        <taxon>Agaricomycetes</taxon>
        <taxon>Agaricomycetidae</taxon>
        <taxon>Agaricales</taxon>
        <taxon>Marasmiineae</taxon>
        <taxon>Mycenaceae</taxon>
        <taxon>Mycena</taxon>
    </lineage>
</organism>
<dbReference type="Proteomes" id="UP001215280">
    <property type="component" value="Unassembled WGS sequence"/>
</dbReference>
<reference evidence="1" key="1">
    <citation type="submission" date="2023-03" db="EMBL/GenBank/DDBJ databases">
        <title>Massive genome expansion in bonnet fungi (Mycena s.s.) driven by repeated elements and novel gene families across ecological guilds.</title>
        <authorList>
            <consortium name="Lawrence Berkeley National Laboratory"/>
            <person name="Harder C.B."/>
            <person name="Miyauchi S."/>
            <person name="Viragh M."/>
            <person name="Kuo A."/>
            <person name="Thoen E."/>
            <person name="Andreopoulos B."/>
            <person name="Lu D."/>
            <person name="Skrede I."/>
            <person name="Drula E."/>
            <person name="Henrissat B."/>
            <person name="Morin E."/>
            <person name="Kohler A."/>
            <person name="Barry K."/>
            <person name="LaButti K."/>
            <person name="Morin E."/>
            <person name="Salamov A."/>
            <person name="Lipzen A."/>
            <person name="Mereny Z."/>
            <person name="Hegedus B."/>
            <person name="Baldrian P."/>
            <person name="Stursova M."/>
            <person name="Weitz H."/>
            <person name="Taylor A."/>
            <person name="Grigoriev I.V."/>
            <person name="Nagy L.G."/>
            <person name="Martin F."/>
            <person name="Kauserud H."/>
        </authorList>
    </citation>
    <scope>NUCLEOTIDE SEQUENCE</scope>
    <source>
        <strain evidence="1">CBHHK188m</strain>
    </source>
</reference>
<evidence type="ECO:0000313" key="2">
    <source>
        <dbReference type="Proteomes" id="UP001215280"/>
    </source>
</evidence>
<accession>A0AAD7NKB8</accession>
<proteinExistence type="predicted"/>
<evidence type="ECO:0000313" key="1">
    <source>
        <dbReference type="EMBL" id="KAJ7764092.1"/>
    </source>
</evidence>
<keyword evidence="2" id="KW-1185">Reference proteome</keyword>
<protein>
    <submittedName>
        <fullName evidence="1">Uncharacterized protein</fullName>
    </submittedName>
</protein>
<gene>
    <name evidence="1" type="ORF">DFH07DRAFT_956109</name>
</gene>
<name>A0AAD7NKB8_9AGAR</name>